<accession>A0A0A0LQ51</accession>
<gene>
    <name evidence="2" type="ORF">Csa_1G028060</name>
</gene>
<keyword evidence="1" id="KW-0732">Signal</keyword>
<dbReference type="EMBL" id="CM002922">
    <property type="protein sequence ID" value="KGN63928.1"/>
    <property type="molecule type" value="Genomic_DNA"/>
</dbReference>
<proteinExistence type="predicted"/>
<dbReference type="AlphaFoldDB" id="A0A0A0LQ51"/>
<keyword evidence="3" id="KW-1185">Reference proteome</keyword>
<organism evidence="2 3">
    <name type="scientific">Cucumis sativus</name>
    <name type="common">Cucumber</name>
    <dbReference type="NCBI Taxonomy" id="3659"/>
    <lineage>
        <taxon>Eukaryota</taxon>
        <taxon>Viridiplantae</taxon>
        <taxon>Streptophyta</taxon>
        <taxon>Embryophyta</taxon>
        <taxon>Tracheophyta</taxon>
        <taxon>Spermatophyta</taxon>
        <taxon>Magnoliopsida</taxon>
        <taxon>eudicotyledons</taxon>
        <taxon>Gunneridae</taxon>
        <taxon>Pentapetalae</taxon>
        <taxon>rosids</taxon>
        <taxon>fabids</taxon>
        <taxon>Cucurbitales</taxon>
        <taxon>Cucurbitaceae</taxon>
        <taxon>Benincaseae</taxon>
        <taxon>Cucumis</taxon>
    </lineage>
</organism>
<reference evidence="2 3" key="3">
    <citation type="journal article" date="2010" name="BMC Genomics">
        <title>Transcriptome sequencing and comparative analysis of cucumber flowers with different sex types.</title>
        <authorList>
            <person name="Guo S."/>
            <person name="Zheng Y."/>
            <person name="Joung J.G."/>
            <person name="Liu S."/>
            <person name="Zhang Z."/>
            <person name="Crasta O.R."/>
            <person name="Sobral B.W."/>
            <person name="Xu Y."/>
            <person name="Huang S."/>
            <person name="Fei Z."/>
        </authorList>
    </citation>
    <scope>NUCLEOTIDE SEQUENCE [LARGE SCALE GENOMIC DNA]</scope>
    <source>
        <strain evidence="3">cv. 9930</strain>
    </source>
</reference>
<dbReference type="Gramene" id="KGN63928">
    <property type="protein sequence ID" value="KGN63928"/>
    <property type="gene ID" value="Csa_1G028060"/>
</dbReference>
<evidence type="ECO:0000313" key="2">
    <source>
        <dbReference type="EMBL" id="KGN63928.1"/>
    </source>
</evidence>
<reference evidence="2 3" key="1">
    <citation type="journal article" date="2009" name="Nat. Genet.">
        <title>The genome of the cucumber, Cucumis sativus L.</title>
        <authorList>
            <person name="Huang S."/>
            <person name="Li R."/>
            <person name="Zhang Z."/>
            <person name="Li L."/>
            <person name="Gu X."/>
            <person name="Fan W."/>
            <person name="Lucas W.J."/>
            <person name="Wang X."/>
            <person name="Xie B."/>
            <person name="Ni P."/>
            <person name="Ren Y."/>
            <person name="Zhu H."/>
            <person name="Li J."/>
            <person name="Lin K."/>
            <person name="Jin W."/>
            <person name="Fei Z."/>
            <person name="Li G."/>
            <person name="Staub J."/>
            <person name="Kilian A."/>
            <person name="van der Vossen E.A."/>
            <person name="Wu Y."/>
            <person name="Guo J."/>
            <person name="He J."/>
            <person name="Jia Z."/>
            <person name="Ren Y."/>
            <person name="Tian G."/>
            <person name="Lu Y."/>
            <person name="Ruan J."/>
            <person name="Qian W."/>
            <person name="Wang M."/>
            <person name="Huang Q."/>
            <person name="Li B."/>
            <person name="Xuan Z."/>
            <person name="Cao J."/>
            <person name="Asan"/>
            <person name="Wu Z."/>
            <person name="Zhang J."/>
            <person name="Cai Q."/>
            <person name="Bai Y."/>
            <person name="Zhao B."/>
            <person name="Han Y."/>
            <person name="Li Y."/>
            <person name="Li X."/>
            <person name="Wang S."/>
            <person name="Shi Q."/>
            <person name="Liu S."/>
            <person name="Cho W.K."/>
            <person name="Kim J.Y."/>
            <person name="Xu Y."/>
            <person name="Heller-Uszynska K."/>
            <person name="Miao H."/>
            <person name="Cheng Z."/>
            <person name="Zhang S."/>
            <person name="Wu J."/>
            <person name="Yang Y."/>
            <person name="Kang H."/>
            <person name="Li M."/>
            <person name="Liang H."/>
            <person name="Ren X."/>
            <person name="Shi Z."/>
            <person name="Wen M."/>
            <person name="Jian M."/>
            <person name="Yang H."/>
            <person name="Zhang G."/>
            <person name="Yang Z."/>
            <person name="Chen R."/>
            <person name="Liu S."/>
            <person name="Li J."/>
            <person name="Ma L."/>
            <person name="Liu H."/>
            <person name="Zhou Y."/>
            <person name="Zhao J."/>
            <person name="Fang X."/>
            <person name="Li G."/>
            <person name="Fang L."/>
            <person name="Li Y."/>
            <person name="Liu D."/>
            <person name="Zheng H."/>
            <person name="Zhang Y."/>
            <person name="Qin N."/>
            <person name="Li Z."/>
            <person name="Yang G."/>
            <person name="Yang S."/>
            <person name="Bolund L."/>
            <person name="Kristiansen K."/>
            <person name="Zheng H."/>
            <person name="Li S."/>
            <person name="Zhang X."/>
            <person name="Yang H."/>
            <person name="Wang J."/>
            <person name="Sun R."/>
            <person name="Zhang B."/>
            <person name="Jiang S."/>
            <person name="Wang J."/>
            <person name="Du Y."/>
            <person name="Li S."/>
        </authorList>
    </citation>
    <scope>NUCLEOTIDE SEQUENCE [LARGE SCALE GENOMIC DNA]</scope>
    <source>
        <strain evidence="3">cv. 9930</strain>
    </source>
</reference>
<name>A0A0A0LQ51_CUCSA</name>
<evidence type="ECO:0000256" key="1">
    <source>
        <dbReference type="SAM" id="SignalP"/>
    </source>
</evidence>
<protein>
    <recommendedName>
        <fullName evidence="4">Secreted protein</fullName>
    </recommendedName>
</protein>
<sequence>MRWCLCSLSINVACELLTLSLPNIPPFFFRDRCCFEEWLEKWGKAEQALSVDCSQSGIHHFHSVLCLFNISNSRINDTAIELHFTLLKLPEESGTREALSLSL</sequence>
<dbReference type="Proteomes" id="UP000029981">
    <property type="component" value="Chromosome 1"/>
</dbReference>
<evidence type="ECO:0000313" key="3">
    <source>
        <dbReference type="Proteomes" id="UP000029981"/>
    </source>
</evidence>
<reference evidence="2 3" key="4">
    <citation type="journal article" date="2011" name="BMC Genomics">
        <title>RNA-Seq improves annotation of protein-coding genes in the cucumber genome.</title>
        <authorList>
            <person name="Li Z."/>
            <person name="Zhang Z."/>
            <person name="Yan P."/>
            <person name="Huang S."/>
            <person name="Fei Z."/>
            <person name="Lin K."/>
        </authorList>
    </citation>
    <scope>NUCLEOTIDE SEQUENCE [LARGE SCALE GENOMIC DNA]</scope>
    <source>
        <strain evidence="3">cv. 9930</strain>
    </source>
</reference>
<feature type="signal peptide" evidence="1">
    <location>
        <begin position="1"/>
        <end position="20"/>
    </location>
</feature>
<reference evidence="2 3" key="2">
    <citation type="journal article" date="2009" name="PLoS ONE">
        <title>An integrated genetic and cytogenetic map of the cucumber genome.</title>
        <authorList>
            <person name="Ren Y."/>
            <person name="Zhang Z."/>
            <person name="Liu J."/>
            <person name="Staub J.E."/>
            <person name="Han Y."/>
            <person name="Cheng Z."/>
            <person name="Li X."/>
            <person name="Lu J."/>
            <person name="Miao H."/>
            <person name="Kang H."/>
            <person name="Xie B."/>
            <person name="Gu X."/>
            <person name="Wang X."/>
            <person name="Du Y."/>
            <person name="Jin W."/>
            <person name="Huang S."/>
        </authorList>
    </citation>
    <scope>NUCLEOTIDE SEQUENCE [LARGE SCALE GENOMIC DNA]</scope>
    <source>
        <strain evidence="3">cv. 9930</strain>
    </source>
</reference>
<feature type="chain" id="PRO_5001973041" description="Secreted protein" evidence="1">
    <location>
        <begin position="21"/>
        <end position="103"/>
    </location>
</feature>
<evidence type="ECO:0008006" key="4">
    <source>
        <dbReference type="Google" id="ProtNLM"/>
    </source>
</evidence>